<proteinExistence type="predicted"/>
<feature type="compositionally biased region" description="Polar residues" evidence="1">
    <location>
        <begin position="224"/>
        <end position="238"/>
    </location>
</feature>
<organism evidence="2 3">
    <name type="scientific">Lentinula aff. detonsa</name>
    <dbReference type="NCBI Taxonomy" id="2804958"/>
    <lineage>
        <taxon>Eukaryota</taxon>
        <taxon>Fungi</taxon>
        <taxon>Dikarya</taxon>
        <taxon>Basidiomycota</taxon>
        <taxon>Agaricomycotina</taxon>
        <taxon>Agaricomycetes</taxon>
        <taxon>Agaricomycetidae</taxon>
        <taxon>Agaricales</taxon>
        <taxon>Marasmiineae</taxon>
        <taxon>Omphalotaceae</taxon>
        <taxon>Lentinula</taxon>
    </lineage>
</organism>
<dbReference type="EMBL" id="MU794515">
    <property type="protein sequence ID" value="KAJ3779619.1"/>
    <property type="molecule type" value="Genomic_DNA"/>
</dbReference>
<sequence>MYKSISASVPVQTMCIIAAIVRTCCVWGKEHESGRAATARTNSEMLLFTSWIMFIEEIPFLLTDMRLRMAPDLCDHRQTGLAGAGWGTADEVDLYLLGKVNLYFVPSFTFCSEQESRVVQAIPKALPLPLPLPFSRAVFSIVMSSLKQYINISEAPFITVSRQSFHNRENRASLNKVEVEVEVEVELQVELLDKIEPRAFSKSSICLSKYTKDPQNEEKFSGELTISLSNNPQNEEKF</sequence>
<dbReference type="AlphaFoldDB" id="A0AA38K7C2"/>
<name>A0AA38K7C2_9AGAR</name>
<evidence type="ECO:0000256" key="1">
    <source>
        <dbReference type="SAM" id="MobiDB-lite"/>
    </source>
</evidence>
<evidence type="ECO:0000313" key="3">
    <source>
        <dbReference type="Proteomes" id="UP001163798"/>
    </source>
</evidence>
<feature type="region of interest" description="Disordered" evidence="1">
    <location>
        <begin position="212"/>
        <end position="238"/>
    </location>
</feature>
<accession>A0AA38K7C2</accession>
<keyword evidence="3" id="KW-1185">Reference proteome</keyword>
<comment type="caution">
    <text evidence="2">The sequence shown here is derived from an EMBL/GenBank/DDBJ whole genome shotgun (WGS) entry which is preliminary data.</text>
</comment>
<evidence type="ECO:0000313" key="2">
    <source>
        <dbReference type="EMBL" id="KAJ3779619.1"/>
    </source>
</evidence>
<reference evidence="2" key="1">
    <citation type="submission" date="2022-08" db="EMBL/GenBank/DDBJ databases">
        <authorList>
            <consortium name="DOE Joint Genome Institute"/>
            <person name="Min B."/>
            <person name="Riley R."/>
            <person name="Sierra-Patev S."/>
            <person name="Naranjo-Ortiz M."/>
            <person name="Looney B."/>
            <person name="Konkel Z."/>
            <person name="Slot J.C."/>
            <person name="Sakamoto Y."/>
            <person name="Steenwyk J.L."/>
            <person name="Rokas A."/>
            <person name="Carro J."/>
            <person name="Camarero S."/>
            <person name="Ferreira P."/>
            <person name="Molpeceres G."/>
            <person name="Ruiz-Duenas F.J."/>
            <person name="Serrano A."/>
            <person name="Henrissat B."/>
            <person name="Drula E."/>
            <person name="Hughes K.W."/>
            <person name="Mata J.L."/>
            <person name="Ishikawa N.K."/>
            <person name="Vargas-Isla R."/>
            <person name="Ushijima S."/>
            <person name="Smith C.A."/>
            <person name="Ahrendt S."/>
            <person name="Andreopoulos W."/>
            <person name="He G."/>
            <person name="Labutti K."/>
            <person name="Lipzen A."/>
            <person name="Ng V."/>
            <person name="Sandor L."/>
            <person name="Barry K."/>
            <person name="Martinez A.T."/>
            <person name="Xiao Y."/>
            <person name="Gibbons J.G."/>
            <person name="Terashima K."/>
            <person name="Hibbett D.S."/>
            <person name="Grigoriev I.V."/>
        </authorList>
    </citation>
    <scope>NUCLEOTIDE SEQUENCE</scope>
    <source>
        <strain evidence="2">TFB10291</strain>
    </source>
</reference>
<dbReference type="Proteomes" id="UP001163798">
    <property type="component" value="Unassembled WGS sequence"/>
</dbReference>
<protein>
    <submittedName>
        <fullName evidence="2">Uncharacterized protein</fullName>
    </submittedName>
</protein>
<feature type="compositionally biased region" description="Basic and acidic residues" evidence="1">
    <location>
        <begin position="212"/>
        <end position="221"/>
    </location>
</feature>
<gene>
    <name evidence="2" type="ORF">GGU10DRAFT_337871</name>
</gene>